<sequence>MQFVPVQKPGSGRGVHRALILFFAGILALGVFAPTTSSAAGPALLRVKNTTVTEGDAGTTAAHVKIKLNHRTNHRVTVGWATADGSATAGSDYVAASGRARIAKGHKVAYANVSVIGDTTNESNEYFKVRLFRPTGARIVDRVGFVEILDNDAPPQARPTLNVADAKVVEGGTLHFKASLTKAASTAVTFDFATADNTATAPDDYTASTGNDRVIPKGETSAYVTVKTIDNADTVDETMFLNISDVRGAVAGDLHAVGTIVDDDAQPVLSVASLGAVKEGGVVHFRVSLSKAASGPVSFHYATADHTATAPSDYTAIPDTVKTITAGDTSVIITVQTNDPTPDVAEPTETFFFRISNPTGATLGTAQALGVIEDD</sequence>
<evidence type="ECO:0000256" key="3">
    <source>
        <dbReference type="ARBA" id="ARBA00022837"/>
    </source>
</evidence>
<dbReference type="SUPFAM" id="SSF141072">
    <property type="entry name" value="CalX-like"/>
    <property type="match status" value="3"/>
</dbReference>
<feature type="domain" description="Calx-beta" evidence="5">
    <location>
        <begin position="256"/>
        <end position="356"/>
    </location>
</feature>
<gene>
    <name evidence="6" type="ORF">GCM10009844_11280</name>
</gene>
<dbReference type="Proteomes" id="UP001501771">
    <property type="component" value="Unassembled WGS sequence"/>
</dbReference>
<dbReference type="InterPro" id="IPR051171">
    <property type="entry name" value="CaCA"/>
</dbReference>
<comment type="caution">
    <text evidence="6">The sequence shown here is derived from an EMBL/GenBank/DDBJ whole genome shotgun (WGS) entry which is preliminary data.</text>
</comment>
<protein>
    <recommendedName>
        <fullName evidence="5">Calx-beta domain-containing protein</fullName>
    </recommendedName>
</protein>
<dbReference type="InterPro" id="IPR003644">
    <property type="entry name" value="Calx_beta"/>
</dbReference>
<name>A0ABN2ZEN7_9ACTN</name>
<evidence type="ECO:0000313" key="7">
    <source>
        <dbReference type="Proteomes" id="UP001501771"/>
    </source>
</evidence>
<dbReference type="SMART" id="SM00237">
    <property type="entry name" value="Calx_beta"/>
    <property type="match status" value="3"/>
</dbReference>
<accession>A0ABN2ZEN7</accession>
<feature type="domain" description="Calx-beta" evidence="5">
    <location>
        <begin position="144"/>
        <end position="244"/>
    </location>
</feature>
<keyword evidence="4" id="KW-0813">Transport</keyword>
<evidence type="ECO:0000256" key="4">
    <source>
        <dbReference type="ARBA" id="ARBA00023065"/>
    </source>
</evidence>
<evidence type="ECO:0000256" key="2">
    <source>
        <dbReference type="ARBA" id="ARBA00022737"/>
    </source>
</evidence>
<keyword evidence="3" id="KW-0106">Calcium</keyword>
<keyword evidence="2" id="KW-0677">Repeat</keyword>
<proteinExistence type="predicted"/>
<keyword evidence="1" id="KW-0732">Signal</keyword>
<keyword evidence="7" id="KW-1185">Reference proteome</keyword>
<evidence type="ECO:0000313" key="6">
    <source>
        <dbReference type="EMBL" id="GAA2141066.1"/>
    </source>
</evidence>
<keyword evidence="4" id="KW-0406">Ion transport</keyword>
<dbReference type="EMBL" id="BAAAQR010000002">
    <property type="protein sequence ID" value="GAA2141066.1"/>
    <property type="molecule type" value="Genomic_DNA"/>
</dbReference>
<organism evidence="6 7">
    <name type="scientific">Nocardioides koreensis</name>
    <dbReference type="NCBI Taxonomy" id="433651"/>
    <lineage>
        <taxon>Bacteria</taxon>
        <taxon>Bacillati</taxon>
        <taxon>Actinomycetota</taxon>
        <taxon>Actinomycetes</taxon>
        <taxon>Propionibacteriales</taxon>
        <taxon>Nocardioidaceae</taxon>
        <taxon>Nocardioides</taxon>
    </lineage>
</organism>
<dbReference type="Pfam" id="PF03160">
    <property type="entry name" value="Calx-beta"/>
    <property type="match status" value="3"/>
</dbReference>
<evidence type="ECO:0000256" key="1">
    <source>
        <dbReference type="ARBA" id="ARBA00022729"/>
    </source>
</evidence>
<dbReference type="Gene3D" id="2.60.40.2030">
    <property type="match status" value="3"/>
</dbReference>
<dbReference type="PANTHER" id="PTHR11878:SF65">
    <property type="entry name" value="NA_CA-EXCHANGE PROTEIN, ISOFORM G"/>
    <property type="match status" value="1"/>
</dbReference>
<dbReference type="PANTHER" id="PTHR11878">
    <property type="entry name" value="SODIUM/CALCIUM EXCHANGER"/>
    <property type="match status" value="1"/>
</dbReference>
<dbReference type="InterPro" id="IPR038081">
    <property type="entry name" value="CalX-like_sf"/>
</dbReference>
<evidence type="ECO:0000259" key="5">
    <source>
        <dbReference type="SMART" id="SM00237"/>
    </source>
</evidence>
<feature type="domain" description="Calx-beta" evidence="5">
    <location>
        <begin position="33"/>
        <end position="132"/>
    </location>
</feature>
<reference evidence="6 7" key="1">
    <citation type="journal article" date="2019" name="Int. J. Syst. Evol. Microbiol.">
        <title>The Global Catalogue of Microorganisms (GCM) 10K type strain sequencing project: providing services to taxonomists for standard genome sequencing and annotation.</title>
        <authorList>
            <consortium name="The Broad Institute Genomics Platform"/>
            <consortium name="The Broad Institute Genome Sequencing Center for Infectious Disease"/>
            <person name="Wu L."/>
            <person name="Ma J."/>
        </authorList>
    </citation>
    <scope>NUCLEOTIDE SEQUENCE [LARGE SCALE GENOMIC DNA]</scope>
    <source>
        <strain evidence="6 7">JCM 16022</strain>
    </source>
</reference>